<evidence type="ECO:0000256" key="6">
    <source>
        <dbReference type="ARBA" id="ARBA00023004"/>
    </source>
</evidence>
<dbReference type="RefSeq" id="WP_114615729.1">
    <property type="nucleotide sequence ID" value="NZ_PPTO01000009.1"/>
</dbReference>
<dbReference type="GO" id="GO:0046872">
    <property type="term" value="F:metal ion binding"/>
    <property type="evidence" value="ECO:0007669"/>
    <property type="project" value="UniProtKB-KW"/>
</dbReference>
<keyword evidence="7" id="KW-0812">Transmembrane</keyword>
<keyword evidence="6" id="KW-0408">Iron</keyword>
<gene>
    <name evidence="9" type="ORF">C1881_06570</name>
</gene>
<dbReference type="EMBL" id="PPTO01000009">
    <property type="protein sequence ID" value="RDB58221.1"/>
    <property type="molecule type" value="Genomic_DNA"/>
</dbReference>
<protein>
    <submittedName>
        <fullName evidence="9">Cytochrome C</fullName>
    </submittedName>
</protein>
<evidence type="ECO:0000313" key="9">
    <source>
        <dbReference type="EMBL" id="RDB58221.1"/>
    </source>
</evidence>
<evidence type="ECO:0000256" key="7">
    <source>
        <dbReference type="SAM" id="Phobius"/>
    </source>
</evidence>
<evidence type="ECO:0000313" key="10">
    <source>
        <dbReference type="Proteomes" id="UP000253975"/>
    </source>
</evidence>
<reference evidence="9 10" key="1">
    <citation type="journal article" date="2018" name="Elife">
        <title>Discovery and characterization of a prevalent human gut bacterial enzyme sufficient for the inactivation of a family of plant toxins.</title>
        <authorList>
            <person name="Koppel N."/>
            <person name="Bisanz J.E."/>
            <person name="Pandelia M.E."/>
            <person name="Turnbaugh P.J."/>
            <person name="Balskus E.P."/>
        </authorList>
    </citation>
    <scope>NUCLEOTIDE SEQUENCE [LARGE SCALE GENOMIC DNA]</scope>
    <source>
        <strain evidence="9 10">OB21 GAM31</strain>
    </source>
</reference>
<keyword evidence="2" id="KW-0813">Transport</keyword>
<name>A0A369LEZ9_9ACTN</name>
<comment type="caution">
    <text evidence="9">The sequence shown here is derived from an EMBL/GenBank/DDBJ whole genome shotgun (WGS) entry which is preliminary data.</text>
</comment>
<keyword evidence="7" id="KW-1133">Transmembrane helix</keyword>
<keyword evidence="5" id="KW-0249">Electron transport</keyword>
<dbReference type="InterPro" id="IPR012286">
    <property type="entry name" value="Tetrahaem_cytochrome"/>
</dbReference>
<dbReference type="Pfam" id="PF14537">
    <property type="entry name" value="Cytochrom_c3_2"/>
    <property type="match status" value="1"/>
</dbReference>
<evidence type="ECO:0000256" key="3">
    <source>
        <dbReference type="ARBA" id="ARBA00022617"/>
    </source>
</evidence>
<dbReference type="SUPFAM" id="SSF48695">
    <property type="entry name" value="Multiheme cytochromes"/>
    <property type="match status" value="1"/>
</dbReference>
<dbReference type="AlphaFoldDB" id="A0A369LEZ9"/>
<evidence type="ECO:0000256" key="1">
    <source>
        <dbReference type="ARBA" id="ARBA00004196"/>
    </source>
</evidence>
<evidence type="ECO:0000256" key="4">
    <source>
        <dbReference type="ARBA" id="ARBA00022723"/>
    </source>
</evidence>
<keyword evidence="4" id="KW-0479">Metal-binding</keyword>
<feature type="domain" description="Tetrahaem cytochrome" evidence="8">
    <location>
        <begin position="156"/>
        <end position="219"/>
    </location>
</feature>
<organism evidence="9 10">
    <name type="scientific">Slackia isoflavoniconvertens</name>
    <dbReference type="NCBI Taxonomy" id="572010"/>
    <lineage>
        <taxon>Bacteria</taxon>
        <taxon>Bacillati</taxon>
        <taxon>Actinomycetota</taxon>
        <taxon>Coriobacteriia</taxon>
        <taxon>Eggerthellales</taxon>
        <taxon>Eggerthellaceae</taxon>
        <taxon>Slackia</taxon>
    </lineage>
</organism>
<sequence>MAEEEKVETTEAADTKAAKKGKKKWPVVVGVVAVVIVAAGAGFWVWHEQPSFCAAICHTPMDAYLETYDSGNYDKYGNELTSEDQKNAMMAYLHKTEAGTTCLGCHQPVITEQVTEGMNWISGNYEVAGENKQGETVLETRDISELVAARGAEDDEFCLNSGCHTNADGSVMTRDDLVALTADLSSTRNPHVAQHGEYSCTQCHKGHAQSVNYCSSCHSDAPIPEGWLSASDAKKVQTL</sequence>
<feature type="transmembrane region" description="Helical" evidence="7">
    <location>
        <begin position="25"/>
        <end position="46"/>
    </location>
</feature>
<dbReference type="InterPro" id="IPR036280">
    <property type="entry name" value="Multihaem_cyt_sf"/>
</dbReference>
<evidence type="ECO:0000256" key="5">
    <source>
        <dbReference type="ARBA" id="ARBA00022982"/>
    </source>
</evidence>
<keyword evidence="7" id="KW-0472">Membrane</keyword>
<dbReference type="GO" id="GO:0030313">
    <property type="term" value="C:cell envelope"/>
    <property type="evidence" value="ECO:0007669"/>
    <property type="project" value="UniProtKB-SubCell"/>
</dbReference>
<accession>A0A369LEZ9</accession>
<keyword evidence="3" id="KW-0349">Heme</keyword>
<evidence type="ECO:0000259" key="8">
    <source>
        <dbReference type="Pfam" id="PF14537"/>
    </source>
</evidence>
<comment type="subcellular location">
    <subcellularLocation>
        <location evidence="1">Cell envelope</location>
    </subcellularLocation>
</comment>
<dbReference type="Gene3D" id="1.10.1130.10">
    <property type="entry name" value="Flavocytochrome C3, Chain A"/>
    <property type="match status" value="1"/>
</dbReference>
<evidence type="ECO:0000256" key="2">
    <source>
        <dbReference type="ARBA" id="ARBA00022448"/>
    </source>
</evidence>
<proteinExistence type="predicted"/>
<dbReference type="Proteomes" id="UP000253975">
    <property type="component" value="Unassembled WGS sequence"/>
</dbReference>